<evidence type="ECO:0000313" key="1">
    <source>
        <dbReference type="EMBL" id="GAG06552.1"/>
    </source>
</evidence>
<protein>
    <recommendedName>
        <fullName evidence="2">Dockerin domain-containing protein</fullName>
    </recommendedName>
</protein>
<dbReference type="EMBL" id="BARS01025650">
    <property type="protein sequence ID" value="GAG06552.1"/>
    <property type="molecule type" value="Genomic_DNA"/>
</dbReference>
<dbReference type="InterPro" id="IPR036439">
    <property type="entry name" value="Dockerin_dom_sf"/>
</dbReference>
<reference evidence="1" key="1">
    <citation type="journal article" date="2014" name="Front. Microbiol.">
        <title>High frequency of phylogenetically diverse reductive dehalogenase-homologous genes in deep subseafloor sedimentary metagenomes.</title>
        <authorList>
            <person name="Kawai M."/>
            <person name="Futagami T."/>
            <person name="Toyoda A."/>
            <person name="Takaki Y."/>
            <person name="Nishi S."/>
            <person name="Hori S."/>
            <person name="Arai W."/>
            <person name="Tsubouchi T."/>
            <person name="Morono Y."/>
            <person name="Uchiyama I."/>
            <person name="Ito T."/>
            <person name="Fujiyama A."/>
            <person name="Inagaki F."/>
            <person name="Takami H."/>
        </authorList>
    </citation>
    <scope>NUCLEOTIDE SEQUENCE</scope>
    <source>
        <strain evidence="1">Expedition CK06-06</strain>
    </source>
</reference>
<accession>X0V5C0</accession>
<sequence>ANFCIKALAVDGITDFNQDGITDSADFAIFASAWLTKPGDDQWNTDCAMNLDDTIDIHDLVIFIQHWLKDTRLLAY</sequence>
<dbReference type="AlphaFoldDB" id="X0V5C0"/>
<comment type="caution">
    <text evidence="1">The sequence shown here is derived from an EMBL/GenBank/DDBJ whole genome shotgun (WGS) entry which is preliminary data.</text>
</comment>
<dbReference type="GO" id="GO:0000272">
    <property type="term" value="P:polysaccharide catabolic process"/>
    <property type="evidence" value="ECO:0007669"/>
    <property type="project" value="InterPro"/>
</dbReference>
<dbReference type="SUPFAM" id="SSF63446">
    <property type="entry name" value="Type I dockerin domain"/>
    <property type="match status" value="1"/>
</dbReference>
<feature type="non-terminal residue" evidence="1">
    <location>
        <position position="1"/>
    </location>
</feature>
<organism evidence="1">
    <name type="scientific">marine sediment metagenome</name>
    <dbReference type="NCBI Taxonomy" id="412755"/>
    <lineage>
        <taxon>unclassified sequences</taxon>
        <taxon>metagenomes</taxon>
        <taxon>ecological metagenomes</taxon>
    </lineage>
</organism>
<dbReference type="Gene3D" id="1.10.1330.10">
    <property type="entry name" value="Dockerin domain"/>
    <property type="match status" value="1"/>
</dbReference>
<evidence type="ECO:0008006" key="2">
    <source>
        <dbReference type="Google" id="ProtNLM"/>
    </source>
</evidence>
<proteinExistence type="predicted"/>
<name>X0V5C0_9ZZZZ</name>
<gene>
    <name evidence="1" type="ORF">S01H1_40502</name>
</gene>